<dbReference type="SUPFAM" id="SSF47384">
    <property type="entry name" value="Homodimeric domain of signal transducing histidine kinase"/>
    <property type="match status" value="1"/>
</dbReference>
<dbReference type="RefSeq" id="WP_129354159.1">
    <property type="nucleotide sequence ID" value="NZ_CP012670.1"/>
</dbReference>
<evidence type="ECO:0000256" key="9">
    <source>
        <dbReference type="SAM" id="MobiDB-lite"/>
    </source>
</evidence>
<dbReference type="Pfam" id="PF00512">
    <property type="entry name" value="HisKA"/>
    <property type="match status" value="1"/>
</dbReference>
<dbReference type="Gene3D" id="1.10.287.130">
    <property type="match status" value="1"/>
</dbReference>
<evidence type="ECO:0000259" key="11">
    <source>
        <dbReference type="PROSITE" id="PS50109"/>
    </source>
</evidence>
<organism evidence="12 13">
    <name type="scientific">Sorangium cellulosum</name>
    <name type="common">Polyangium cellulosum</name>
    <dbReference type="NCBI Taxonomy" id="56"/>
    <lineage>
        <taxon>Bacteria</taxon>
        <taxon>Pseudomonadati</taxon>
        <taxon>Myxococcota</taxon>
        <taxon>Polyangia</taxon>
        <taxon>Polyangiales</taxon>
        <taxon>Polyangiaceae</taxon>
        <taxon>Sorangium</taxon>
    </lineage>
</organism>
<dbReference type="GO" id="GO:0000155">
    <property type="term" value="F:phosphorelay sensor kinase activity"/>
    <property type="evidence" value="ECO:0007669"/>
    <property type="project" value="InterPro"/>
</dbReference>
<dbReference type="EC" id="2.7.13.3" evidence="2"/>
<evidence type="ECO:0000256" key="5">
    <source>
        <dbReference type="ARBA" id="ARBA00022741"/>
    </source>
</evidence>
<keyword evidence="4 12" id="KW-0808">Transferase</keyword>
<feature type="transmembrane region" description="Helical" evidence="10">
    <location>
        <begin position="155"/>
        <end position="177"/>
    </location>
</feature>
<dbReference type="PANTHER" id="PTHR43065:SF10">
    <property type="entry name" value="PEROXIDE STRESS-ACTIVATED HISTIDINE KINASE MAK3"/>
    <property type="match status" value="1"/>
</dbReference>
<evidence type="ECO:0000256" key="8">
    <source>
        <dbReference type="ARBA" id="ARBA00023012"/>
    </source>
</evidence>
<dbReference type="EMBL" id="CP012670">
    <property type="protein sequence ID" value="AUX26505.1"/>
    <property type="molecule type" value="Genomic_DNA"/>
</dbReference>
<dbReference type="GO" id="GO:0005524">
    <property type="term" value="F:ATP binding"/>
    <property type="evidence" value="ECO:0007669"/>
    <property type="project" value="UniProtKB-KW"/>
</dbReference>
<feature type="transmembrane region" description="Helical" evidence="10">
    <location>
        <begin position="6"/>
        <end position="26"/>
    </location>
</feature>
<dbReference type="PROSITE" id="PS50109">
    <property type="entry name" value="HIS_KIN"/>
    <property type="match status" value="1"/>
</dbReference>
<keyword evidence="7" id="KW-0067">ATP-binding</keyword>
<feature type="transmembrane region" description="Helical" evidence="10">
    <location>
        <begin position="89"/>
        <end position="109"/>
    </location>
</feature>
<dbReference type="InterPro" id="IPR003661">
    <property type="entry name" value="HisK_dim/P_dom"/>
</dbReference>
<accession>A0A4P2QA64</accession>
<proteinExistence type="predicted"/>
<dbReference type="SUPFAM" id="SSF55874">
    <property type="entry name" value="ATPase domain of HSP90 chaperone/DNA topoisomerase II/histidine kinase"/>
    <property type="match status" value="1"/>
</dbReference>
<sequence length="538" mass="56427">MRPLVALAYYPLWAVAVTVALTALRLGRNVGRGLVALCFFLALWVTGLILLETEATAALAERVLPGGIVVAAGLVHAHADVVRTPRHQVAVAYAASAAIALLGAVSPRLLYGPAARSPGPLFFPLAAVLVLAVVVLGVGLARSTLAARGVARRRLAALFFGSVLATLGGGFVVALRVLGLGDVLLAAPLLLPAILLVAYAVLLGERGRSRRVVTQGLSYAVLTALLTSLGLVAFFKSLPWLAPGGGASLGWLAYVVFLAALPSDPLRMLVVEHLGRRLFARPIGVRDLAEEIERVEERADQAERLAELGRLSSAVAHEIRNPLGVIAAQTKLLERQGARPETVASLRAQVDRARRFLDDLLRYSRPRPLEVSEVDVLSTLRLAASHVRQIVGEGAPSIDLAPGPAAPIFVEADRGAFLDVATALLQNAAIALDGAAGGRIRVVAERGEGVVVVRVEDNGPGVPPEIEATLFQPFVTGRGRDAKHPGTGLGLAVAARWLERHGGSLRHERAPGGGARFEARWPDSKAGSSPVGLAGLSR</sequence>
<dbReference type="SMART" id="SM00387">
    <property type="entry name" value="HATPase_c"/>
    <property type="match status" value="1"/>
</dbReference>
<evidence type="ECO:0000256" key="7">
    <source>
        <dbReference type="ARBA" id="ARBA00022840"/>
    </source>
</evidence>
<keyword evidence="3" id="KW-0597">Phosphoprotein</keyword>
<dbReference type="Pfam" id="PF02518">
    <property type="entry name" value="HATPase_c"/>
    <property type="match status" value="1"/>
</dbReference>
<dbReference type="InterPro" id="IPR003594">
    <property type="entry name" value="HATPase_dom"/>
</dbReference>
<dbReference type="InterPro" id="IPR004358">
    <property type="entry name" value="Sig_transdc_His_kin-like_C"/>
</dbReference>
<evidence type="ECO:0000256" key="10">
    <source>
        <dbReference type="SAM" id="Phobius"/>
    </source>
</evidence>
<feature type="transmembrane region" description="Helical" evidence="10">
    <location>
        <begin position="216"/>
        <end position="235"/>
    </location>
</feature>
<keyword evidence="5" id="KW-0547">Nucleotide-binding</keyword>
<keyword evidence="10" id="KW-1133">Transmembrane helix</keyword>
<dbReference type="InterPro" id="IPR036890">
    <property type="entry name" value="HATPase_C_sf"/>
</dbReference>
<dbReference type="Proteomes" id="UP000295781">
    <property type="component" value="Chromosome"/>
</dbReference>
<evidence type="ECO:0000313" key="13">
    <source>
        <dbReference type="Proteomes" id="UP000295781"/>
    </source>
</evidence>
<feature type="transmembrane region" description="Helical" evidence="10">
    <location>
        <begin position="241"/>
        <end position="261"/>
    </location>
</feature>
<dbReference type="CDD" id="cd00082">
    <property type="entry name" value="HisKA"/>
    <property type="match status" value="1"/>
</dbReference>
<evidence type="ECO:0000256" key="3">
    <source>
        <dbReference type="ARBA" id="ARBA00022553"/>
    </source>
</evidence>
<gene>
    <name evidence="12" type="primary">cpxA</name>
    <name evidence="12" type="ORF">SOCEGT47_070740</name>
</gene>
<reference evidence="12 13" key="1">
    <citation type="submission" date="2015-09" db="EMBL/GenBank/DDBJ databases">
        <title>Sorangium comparison.</title>
        <authorList>
            <person name="Zaburannyi N."/>
            <person name="Bunk B."/>
            <person name="Overmann J."/>
            <person name="Mueller R."/>
        </authorList>
    </citation>
    <scope>NUCLEOTIDE SEQUENCE [LARGE SCALE GENOMIC DNA]</scope>
    <source>
        <strain evidence="12 13">So ceGT47</strain>
    </source>
</reference>
<dbReference type="PANTHER" id="PTHR43065">
    <property type="entry name" value="SENSOR HISTIDINE KINASE"/>
    <property type="match status" value="1"/>
</dbReference>
<feature type="domain" description="Histidine kinase" evidence="11">
    <location>
        <begin position="314"/>
        <end position="525"/>
    </location>
</feature>
<feature type="region of interest" description="Disordered" evidence="9">
    <location>
        <begin position="504"/>
        <end position="538"/>
    </location>
</feature>
<keyword evidence="8" id="KW-0902">Two-component regulatory system</keyword>
<dbReference type="PRINTS" id="PR00344">
    <property type="entry name" value="BCTRLSENSOR"/>
</dbReference>
<dbReference type="OrthoDB" id="5379182at2"/>
<evidence type="ECO:0000256" key="6">
    <source>
        <dbReference type="ARBA" id="ARBA00022777"/>
    </source>
</evidence>
<name>A0A4P2QA64_SORCE</name>
<feature type="transmembrane region" description="Helical" evidence="10">
    <location>
        <begin position="33"/>
        <end position="51"/>
    </location>
</feature>
<dbReference type="InterPro" id="IPR036097">
    <property type="entry name" value="HisK_dim/P_sf"/>
</dbReference>
<feature type="transmembrane region" description="Helical" evidence="10">
    <location>
        <begin position="183"/>
        <end position="204"/>
    </location>
</feature>
<dbReference type="AlphaFoldDB" id="A0A4P2QA64"/>
<comment type="catalytic activity">
    <reaction evidence="1">
        <text>ATP + protein L-histidine = ADP + protein N-phospho-L-histidine.</text>
        <dbReference type="EC" id="2.7.13.3"/>
    </reaction>
</comment>
<keyword evidence="10" id="KW-0812">Transmembrane</keyword>
<evidence type="ECO:0000256" key="1">
    <source>
        <dbReference type="ARBA" id="ARBA00000085"/>
    </source>
</evidence>
<dbReference type="SMART" id="SM00388">
    <property type="entry name" value="HisKA"/>
    <property type="match status" value="1"/>
</dbReference>
<evidence type="ECO:0000256" key="2">
    <source>
        <dbReference type="ARBA" id="ARBA00012438"/>
    </source>
</evidence>
<dbReference type="Gene3D" id="3.30.565.10">
    <property type="entry name" value="Histidine kinase-like ATPase, C-terminal domain"/>
    <property type="match status" value="1"/>
</dbReference>
<feature type="transmembrane region" description="Helical" evidence="10">
    <location>
        <begin position="121"/>
        <end position="143"/>
    </location>
</feature>
<dbReference type="InterPro" id="IPR005467">
    <property type="entry name" value="His_kinase_dom"/>
</dbReference>
<keyword evidence="6 12" id="KW-0418">Kinase</keyword>
<keyword evidence="10" id="KW-0472">Membrane</keyword>
<protein>
    <recommendedName>
        <fullName evidence="2">histidine kinase</fullName>
        <ecNumber evidence="2">2.7.13.3</ecNumber>
    </recommendedName>
</protein>
<evidence type="ECO:0000313" key="12">
    <source>
        <dbReference type="EMBL" id="AUX26505.1"/>
    </source>
</evidence>
<evidence type="ECO:0000256" key="4">
    <source>
        <dbReference type="ARBA" id="ARBA00022679"/>
    </source>
</evidence>
<feature type="transmembrane region" description="Helical" evidence="10">
    <location>
        <begin position="63"/>
        <end position="82"/>
    </location>
</feature>